<dbReference type="GO" id="GO:0015658">
    <property type="term" value="F:branched-chain amino acid transmembrane transporter activity"/>
    <property type="evidence" value="ECO:0007669"/>
    <property type="project" value="InterPro"/>
</dbReference>
<evidence type="ECO:0000256" key="5">
    <source>
        <dbReference type="ARBA" id="ARBA00023136"/>
    </source>
</evidence>
<evidence type="ECO:0000313" key="8">
    <source>
        <dbReference type="Proteomes" id="UP000479043"/>
    </source>
</evidence>
<evidence type="ECO:0000256" key="3">
    <source>
        <dbReference type="ARBA" id="ARBA00022692"/>
    </source>
</evidence>
<dbReference type="AlphaFoldDB" id="A0A6L8LLZ0"/>
<feature type="transmembrane region" description="Helical" evidence="6">
    <location>
        <begin position="141"/>
        <end position="164"/>
    </location>
</feature>
<dbReference type="Proteomes" id="UP000479043">
    <property type="component" value="Unassembled WGS sequence"/>
</dbReference>
<name>A0A6L8LLZ0_9RHOB</name>
<feature type="transmembrane region" description="Helical" evidence="6">
    <location>
        <begin position="24"/>
        <end position="41"/>
    </location>
</feature>
<dbReference type="PANTHER" id="PTHR30482">
    <property type="entry name" value="HIGH-AFFINITY BRANCHED-CHAIN AMINO ACID TRANSPORT SYSTEM PERMEASE"/>
    <property type="match status" value="1"/>
</dbReference>
<evidence type="ECO:0000256" key="2">
    <source>
        <dbReference type="ARBA" id="ARBA00022475"/>
    </source>
</evidence>
<proteinExistence type="predicted"/>
<accession>A0A6L8LLZ0</accession>
<gene>
    <name evidence="7" type="ORF">GR167_09645</name>
</gene>
<dbReference type="CDD" id="cd06581">
    <property type="entry name" value="TM_PBP1_LivM_like"/>
    <property type="match status" value="1"/>
</dbReference>
<evidence type="ECO:0000256" key="6">
    <source>
        <dbReference type="SAM" id="Phobius"/>
    </source>
</evidence>
<feature type="transmembrane region" description="Helical" evidence="6">
    <location>
        <begin position="106"/>
        <end position="129"/>
    </location>
</feature>
<feature type="transmembrane region" description="Helical" evidence="6">
    <location>
        <begin position="354"/>
        <end position="376"/>
    </location>
</feature>
<feature type="transmembrane region" description="Helical" evidence="6">
    <location>
        <begin position="78"/>
        <end position="100"/>
    </location>
</feature>
<feature type="transmembrane region" description="Helical" evidence="6">
    <location>
        <begin position="190"/>
        <end position="208"/>
    </location>
</feature>
<evidence type="ECO:0000256" key="1">
    <source>
        <dbReference type="ARBA" id="ARBA00004651"/>
    </source>
</evidence>
<sequence>MSNVATNSVNVLGPTGSEKFMRRIMPLIALAVVLAVIPVFGPSRTVYSLLNAMGVNIVFAMSYNMLLGRAGLLSFGHAVYFGLGGYAAVHAMGAIEAASYGDGGFWASYPVFFLPVVGFAGGALAGAVIGWPSCRRAGTPFAMISLGVAELIAAAGFMFGSIFGGEEGVSGDRMNGPELFGLSLGPIEEVYWFIAFWTFIGVLGTYAFTRTPLGKMSEATRDNPERVEFVGYDPQKVRYLVFIFSGGFAGLAGGMAAVNYEIFTPEALSLAPSGMVLLMAYIGGIRYFAGPILGAILLTYMQSMMSDYSEAWLLYLGLLFIVIVMFAPGGLAGIFVGLFSGLRGEDAGENFRRWAVQVAGIVLMMIGIITLVEVSVHWSNNYGEVFHPFGVQLPHDGVLTWAVIFIPFVAGVGILRMAHKNKEGQA</sequence>
<keyword evidence="5 6" id="KW-0472">Membrane</keyword>
<keyword evidence="4 6" id="KW-1133">Transmembrane helix</keyword>
<comment type="subcellular location">
    <subcellularLocation>
        <location evidence="1">Cell membrane</location>
        <topology evidence="1">Multi-pass membrane protein</topology>
    </subcellularLocation>
</comment>
<dbReference type="GO" id="GO:0005886">
    <property type="term" value="C:plasma membrane"/>
    <property type="evidence" value="ECO:0007669"/>
    <property type="project" value="UniProtKB-SubCell"/>
</dbReference>
<comment type="caution">
    <text evidence="7">The sequence shown here is derived from an EMBL/GenBank/DDBJ whole genome shotgun (WGS) entry which is preliminary data.</text>
</comment>
<keyword evidence="3 6" id="KW-0812">Transmembrane</keyword>
<feature type="transmembrane region" description="Helical" evidence="6">
    <location>
        <begin position="278"/>
        <end position="300"/>
    </location>
</feature>
<evidence type="ECO:0000313" key="7">
    <source>
        <dbReference type="EMBL" id="MYM55570.1"/>
    </source>
</evidence>
<dbReference type="InterPro" id="IPR001851">
    <property type="entry name" value="ABC_transp_permease"/>
</dbReference>
<dbReference type="RefSeq" id="WP_160973253.1">
    <property type="nucleotide sequence ID" value="NZ_WWEN01000003.1"/>
</dbReference>
<dbReference type="EMBL" id="WWEN01000003">
    <property type="protein sequence ID" value="MYM55570.1"/>
    <property type="molecule type" value="Genomic_DNA"/>
</dbReference>
<keyword evidence="8" id="KW-1185">Reference proteome</keyword>
<feature type="transmembrane region" description="Helical" evidence="6">
    <location>
        <begin position="312"/>
        <end position="342"/>
    </location>
</feature>
<protein>
    <submittedName>
        <fullName evidence="7">Branched-chain amino acid ABC transporter permease</fullName>
    </submittedName>
</protein>
<organism evidence="7 8">
    <name type="scientific">Thalassovita mangrovi</name>
    <dbReference type="NCBI Taxonomy" id="2692236"/>
    <lineage>
        <taxon>Bacteria</taxon>
        <taxon>Pseudomonadati</taxon>
        <taxon>Pseudomonadota</taxon>
        <taxon>Alphaproteobacteria</taxon>
        <taxon>Rhodobacterales</taxon>
        <taxon>Roseobacteraceae</taxon>
        <taxon>Thalassovita</taxon>
    </lineage>
</organism>
<feature type="transmembrane region" description="Helical" evidence="6">
    <location>
        <begin position="239"/>
        <end position="258"/>
    </location>
</feature>
<dbReference type="InterPro" id="IPR043428">
    <property type="entry name" value="LivM-like"/>
</dbReference>
<reference evidence="7 8" key="1">
    <citation type="submission" date="2020-01" db="EMBL/GenBank/DDBJ databases">
        <authorList>
            <person name="Chen S."/>
        </authorList>
    </citation>
    <scope>NUCLEOTIDE SEQUENCE [LARGE SCALE GENOMIC DNA]</scope>
    <source>
        <strain evidence="7 8">GS-10</strain>
    </source>
</reference>
<dbReference type="Pfam" id="PF02653">
    <property type="entry name" value="BPD_transp_2"/>
    <property type="match status" value="1"/>
</dbReference>
<keyword evidence="2" id="KW-1003">Cell membrane</keyword>
<feature type="transmembrane region" description="Helical" evidence="6">
    <location>
        <begin position="47"/>
        <end position="66"/>
    </location>
</feature>
<evidence type="ECO:0000256" key="4">
    <source>
        <dbReference type="ARBA" id="ARBA00022989"/>
    </source>
</evidence>
<dbReference type="PANTHER" id="PTHR30482:SF17">
    <property type="entry name" value="ABC TRANSPORTER ATP-BINDING PROTEIN"/>
    <property type="match status" value="1"/>
</dbReference>
<feature type="transmembrane region" description="Helical" evidence="6">
    <location>
        <begin position="397"/>
        <end position="418"/>
    </location>
</feature>